<dbReference type="Proteomes" id="UP000214596">
    <property type="component" value="Unassembled WGS sequence"/>
</dbReference>
<evidence type="ECO:0000313" key="1">
    <source>
        <dbReference type="EMBL" id="OXE33517.1"/>
    </source>
</evidence>
<dbReference type="AlphaFoldDB" id="A0A0L8RXJ1"/>
<sequence length="321" mass="35928">MSSEDFYRELKQRSLFEAIHLIEQELLKVESQIGTDALPKNEKLNLKVNASLGFENAQLVSTKPLGKDKLALETNLIGLTGEQGVLPQHYSELALHRLKEGDHAMVDFYDIFNHRLLSLYYRSWQLSQLTIQARAHAKNQRSPLTDCMSSLTGGGNDLALHYGGMYASPTRSKGALKSILECLSGCQIRIHEFQGQWMRLSKSEQTRLVSKSMPEGQFAQLGAGASLGKKAWNINASTTIEFLPKESKQVTNLLPKTNTLKTIKQVAGDFIGKHKHVKWQLTTKHSLLPQVQISKQQGQLGVGSVLKKHERTEDRNITITV</sequence>
<dbReference type="NCBIfam" id="TIGR03347">
    <property type="entry name" value="VI_chp_1"/>
    <property type="match status" value="1"/>
</dbReference>
<dbReference type="PANTHER" id="PTHR35564">
    <property type="match status" value="1"/>
</dbReference>
<organism evidence="1 2">
    <name type="scientific">Vibrio parahaemolyticus</name>
    <dbReference type="NCBI Taxonomy" id="670"/>
    <lineage>
        <taxon>Bacteria</taxon>
        <taxon>Pseudomonadati</taxon>
        <taxon>Pseudomonadota</taxon>
        <taxon>Gammaproteobacteria</taxon>
        <taxon>Vibrionales</taxon>
        <taxon>Vibrionaceae</taxon>
        <taxon>Vibrio</taxon>
    </lineage>
</organism>
<dbReference type="GeneID" id="1191724"/>
<dbReference type="PANTHER" id="PTHR35564:SF4">
    <property type="entry name" value="CYTOPLASMIC PROTEIN"/>
    <property type="match status" value="1"/>
</dbReference>
<comment type="caution">
    <text evidence="1">The sequence shown here is derived from an EMBL/GenBank/DDBJ whole genome shotgun (WGS) entry which is preliminary data.</text>
</comment>
<dbReference type="Pfam" id="PF06996">
    <property type="entry name" value="T6SS_TssG"/>
    <property type="match status" value="1"/>
</dbReference>
<reference evidence="1 2" key="1">
    <citation type="journal article" date="2017" name="Appl. Environ. Microbiol.">
        <title>Parallel evolution of two clades of a major Atlantic endemic Vibrio parahaemolyticus pathogen lineage by independent acquisition of related pathogenicity islands.</title>
        <authorList>
            <person name="Xu F."/>
            <person name="Gonzalez-Escalona N."/>
            <person name="Drees K.P."/>
            <person name="Sebra R.P."/>
            <person name="Cooper V.S."/>
            <person name="Jones S.H."/>
            <person name="Whistler C.A."/>
        </authorList>
    </citation>
    <scope>NUCLEOTIDE SEQUENCE [LARGE SCALE GENOMIC DNA]</scope>
    <source>
        <strain evidence="1 2">MAVP-3</strain>
    </source>
</reference>
<accession>A0A0L8RXJ1</accession>
<protein>
    <submittedName>
        <fullName evidence="1">Type VI secretion protein</fullName>
    </submittedName>
</protein>
<dbReference type="EMBL" id="NIXT01000282">
    <property type="protein sequence ID" value="OXE33517.1"/>
    <property type="molecule type" value="Genomic_DNA"/>
</dbReference>
<name>A0A0L8RXJ1_VIBPH</name>
<gene>
    <name evidence="1" type="ORF">CA163_07105</name>
</gene>
<dbReference type="RefSeq" id="WP_005480294.1">
    <property type="nucleotide sequence ID" value="NZ_CANUHY010000008.1"/>
</dbReference>
<proteinExistence type="predicted"/>
<dbReference type="OMA" id="RAFFDVF"/>
<dbReference type="InterPro" id="IPR010732">
    <property type="entry name" value="T6SS_TssG-like"/>
</dbReference>
<evidence type="ECO:0000313" key="2">
    <source>
        <dbReference type="Proteomes" id="UP000214596"/>
    </source>
</evidence>
<dbReference type="OrthoDB" id="1523296at2"/>
<dbReference type="STRING" id="670.ACZ92_22795"/>